<dbReference type="GO" id="GO:0003735">
    <property type="term" value="F:structural constituent of ribosome"/>
    <property type="evidence" value="ECO:0007669"/>
    <property type="project" value="InterPro"/>
</dbReference>
<dbReference type="PANTHER" id="PTHR10369">
    <property type="entry name" value="60S RIBOSOMAL PROTEIN L36A/L44"/>
    <property type="match status" value="1"/>
</dbReference>
<evidence type="ECO:0000313" key="5">
    <source>
        <dbReference type="Proteomes" id="UP000248484"/>
    </source>
</evidence>
<dbReference type="Proteomes" id="UP000248484">
    <property type="component" value="Chromosome 11"/>
</dbReference>
<dbReference type="GO" id="GO:0005840">
    <property type="term" value="C:ribosome"/>
    <property type="evidence" value="ECO:0007669"/>
    <property type="project" value="UniProtKB-KW"/>
</dbReference>
<dbReference type="SUPFAM" id="SSF57829">
    <property type="entry name" value="Zn-binding ribosomal proteins"/>
    <property type="match status" value="1"/>
</dbReference>
<sequence>MVNVPKTHWTFSKKCGKHQPHKVTQYKKGKHSLYAQGKWRYDRKQSGYGGQTKPIFRKKAKTTKKIVLRLEWVDLNCRSKRMLAIKRCKHFELGGDKKRKGQVIQF</sequence>
<dbReference type="RefSeq" id="XP_023990161.1">
    <property type="nucleotide sequence ID" value="XM_024134393.3"/>
</dbReference>
<dbReference type="STRING" id="9755.ENSPCTP00005027146"/>
<protein>
    <submittedName>
        <fullName evidence="6">60S ribosomal protein L36a-like</fullName>
    </submittedName>
</protein>
<gene>
    <name evidence="6" type="primary">LOC102994350</name>
</gene>
<dbReference type="FunFam" id="3.10.450.80:FF:000001">
    <property type="entry name" value="60S ribosomal protein L44"/>
    <property type="match status" value="1"/>
</dbReference>
<dbReference type="Gene3D" id="3.10.450.80">
    <property type="match status" value="1"/>
</dbReference>
<keyword evidence="3" id="KW-0689">Ribosomal protein</keyword>
<dbReference type="InterPro" id="IPR000552">
    <property type="entry name" value="Ribosomal_eL44"/>
</dbReference>
<keyword evidence="4" id="KW-0687">Ribonucleoprotein</keyword>
<evidence type="ECO:0000256" key="1">
    <source>
        <dbReference type="ARBA" id="ARBA00009364"/>
    </source>
</evidence>
<dbReference type="KEGG" id="pcad:102994350"/>
<dbReference type="InParanoid" id="A0A2Y9TGU0"/>
<dbReference type="InterPro" id="IPR011332">
    <property type="entry name" value="Ribosomal_zn-bd"/>
</dbReference>
<organism evidence="5 6">
    <name type="scientific">Physeter macrocephalus</name>
    <name type="common">Sperm whale</name>
    <name type="synonym">Physeter catodon</name>
    <dbReference type="NCBI Taxonomy" id="9755"/>
    <lineage>
        <taxon>Eukaryota</taxon>
        <taxon>Metazoa</taxon>
        <taxon>Chordata</taxon>
        <taxon>Craniata</taxon>
        <taxon>Vertebrata</taxon>
        <taxon>Euteleostomi</taxon>
        <taxon>Mammalia</taxon>
        <taxon>Eutheria</taxon>
        <taxon>Laurasiatheria</taxon>
        <taxon>Artiodactyla</taxon>
        <taxon>Whippomorpha</taxon>
        <taxon>Cetacea</taxon>
        <taxon>Odontoceti</taxon>
        <taxon>Physeteridae</taxon>
        <taxon>Physeter</taxon>
    </lineage>
</organism>
<evidence type="ECO:0000256" key="2">
    <source>
        <dbReference type="ARBA" id="ARBA00011133"/>
    </source>
</evidence>
<proteinExistence type="inferred from homology"/>
<accession>A0A2Y9TGU0</accession>
<evidence type="ECO:0000256" key="4">
    <source>
        <dbReference type="ARBA" id="ARBA00023274"/>
    </source>
</evidence>
<reference evidence="6" key="1">
    <citation type="submission" date="2025-08" db="UniProtKB">
        <authorList>
            <consortium name="RefSeq"/>
        </authorList>
    </citation>
    <scope>IDENTIFICATION</scope>
    <source>
        <tissue evidence="6">Muscle</tissue>
    </source>
</reference>
<comment type="similarity">
    <text evidence="1">Belongs to the eukaryotic ribosomal protein eL42 family.</text>
</comment>
<name>A0A2Y9TGU0_PHYMC</name>
<evidence type="ECO:0000313" key="6">
    <source>
        <dbReference type="RefSeq" id="XP_023990161.1"/>
    </source>
</evidence>
<dbReference type="GO" id="GO:1990904">
    <property type="term" value="C:ribonucleoprotein complex"/>
    <property type="evidence" value="ECO:0007669"/>
    <property type="project" value="UniProtKB-KW"/>
</dbReference>
<dbReference type="AlphaFoldDB" id="A0A2Y9TGU0"/>
<dbReference type="InterPro" id="IPR053708">
    <property type="entry name" value="Ribosomal_LSU_eL42"/>
</dbReference>
<dbReference type="Pfam" id="PF00935">
    <property type="entry name" value="Ribosomal_L44"/>
    <property type="match status" value="1"/>
</dbReference>
<comment type="subunit">
    <text evidence="2">Component of the large ribosomal subunit.</text>
</comment>
<dbReference type="OrthoDB" id="2967263at2759"/>
<dbReference type="GeneID" id="102994350"/>
<dbReference type="GO" id="GO:0006412">
    <property type="term" value="P:translation"/>
    <property type="evidence" value="ECO:0007669"/>
    <property type="project" value="InterPro"/>
</dbReference>
<evidence type="ECO:0000256" key="3">
    <source>
        <dbReference type="ARBA" id="ARBA00022980"/>
    </source>
</evidence>
<keyword evidence="5" id="KW-1185">Reference proteome</keyword>